<keyword evidence="4" id="KW-1185">Reference proteome</keyword>
<keyword evidence="2" id="KW-1133">Transmembrane helix</keyword>
<organism evidence="3 4">
    <name type="scientific">Kitasatospora arboriphila</name>
    <dbReference type="NCBI Taxonomy" id="258052"/>
    <lineage>
        <taxon>Bacteria</taxon>
        <taxon>Bacillati</taxon>
        <taxon>Actinomycetota</taxon>
        <taxon>Actinomycetes</taxon>
        <taxon>Kitasatosporales</taxon>
        <taxon>Streptomycetaceae</taxon>
        <taxon>Kitasatospora</taxon>
    </lineage>
</organism>
<reference evidence="4" key="1">
    <citation type="journal article" date="2019" name="Int. J. Syst. Evol. Microbiol.">
        <title>The Global Catalogue of Microorganisms (GCM) 10K type strain sequencing project: providing services to taxonomists for standard genome sequencing and annotation.</title>
        <authorList>
            <consortium name="The Broad Institute Genomics Platform"/>
            <consortium name="The Broad Institute Genome Sequencing Center for Infectious Disease"/>
            <person name="Wu L."/>
            <person name="Ma J."/>
        </authorList>
    </citation>
    <scope>NUCLEOTIDE SEQUENCE [LARGE SCALE GENOMIC DNA]</scope>
    <source>
        <strain evidence="4">JCM 13002</strain>
    </source>
</reference>
<name>A0ABP4E621_9ACTN</name>
<gene>
    <name evidence="3" type="ORF">GCM10009663_37440</name>
</gene>
<feature type="region of interest" description="Disordered" evidence="1">
    <location>
        <begin position="653"/>
        <end position="697"/>
    </location>
</feature>
<feature type="transmembrane region" description="Helical" evidence="2">
    <location>
        <begin position="28"/>
        <end position="49"/>
    </location>
</feature>
<evidence type="ECO:0000313" key="3">
    <source>
        <dbReference type="EMBL" id="GAA1090222.1"/>
    </source>
</evidence>
<feature type="compositionally biased region" description="Polar residues" evidence="1">
    <location>
        <begin position="653"/>
        <end position="669"/>
    </location>
</feature>
<feature type="transmembrane region" description="Helical" evidence="2">
    <location>
        <begin position="116"/>
        <end position="139"/>
    </location>
</feature>
<feature type="transmembrane region" description="Helical" evidence="2">
    <location>
        <begin position="85"/>
        <end position="104"/>
    </location>
</feature>
<evidence type="ECO:0000256" key="2">
    <source>
        <dbReference type="SAM" id="Phobius"/>
    </source>
</evidence>
<keyword evidence="2" id="KW-0472">Membrane</keyword>
<comment type="caution">
    <text evidence="3">The sequence shown here is derived from an EMBL/GenBank/DDBJ whole genome shotgun (WGS) entry which is preliminary data.</text>
</comment>
<accession>A0ABP4E621</accession>
<proteinExistence type="predicted"/>
<evidence type="ECO:0000256" key="1">
    <source>
        <dbReference type="SAM" id="MobiDB-lite"/>
    </source>
</evidence>
<dbReference type="Proteomes" id="UP001499987">
    <property type="component" value="Unassembled WGS sequence"/>
</dbReference>
<feature type="region of interest" description="Disordered" evidence="1">
    <location>
        <begin position="550"/>
        <end position="599"/>
    </location>
</feature>
<keyword evidence="2" id="KW-0812">Transmembrane</keyword>
<evidence type="ECO:0000313" key="4">
    <source>
        <dbReference type="Proteomes" id="UP001499987"/>
    </source>
</evidence>
<dbReference type="EMBL" id="BAAALD010000034">
    <property type="protein sequence ID" value="GAA1090222.1"/>
    <property type="molecule type" value="Genomic_DNA"/>
</dbReference>
<sequence>MHRGAGDGDERGDGMTKRDVRKGVVRRGVLALAVWWLWMPLVAVLVWVVKHFLFGGFGQQDQSYLLLVEQELFPHGGLLDAAPLFWLWVAVGLLGTVWGVAFVADESGAGFRGWRVRLVLAVVVLATVGSLVRAGTGIWDDDKDAGRYYARATVLDVPAGGSAVPRSVLAVTEHTRTGDGGRCDLVGTADVPACVKTAPMPDFDFEARTASYAAATKALTDSAGLASGVHLMGHSLHYLPDASQGGGVWTALLDGSGEQPMEGVAVWDGRSNTVATCAFGGDRAFGRAFSGTGANSLRNLLAERFPGLVYSEQDIWGYCDGPDPRTARPVVVISVARQIGWMQRTVVEPAGVLVLRGSADGRPDVTYREEVAPGELPGAVYPGSVVRAQIHEVQWLGGRGAKDDRGFGYSHTSASTNADNPGEFLLRSKKDGHLYYVTPLVPRESSSQLVVAFAVLQADRTGGGLNDLHVYVRGDDAPSVNLDVLASRMVSYMAQQTSIAISAGAGGALQEIVPFGRDMWRGFVDFNGQTQDYIDLSGDATVKPNLVSLNGSITAPGGQPTPAPATPAPSATAPPPPPPAPAGPGRPGPAVRSLMGAATPTTSAAISTSLRLVSWESWTSRSKAWSGVPPSRSASMPLACSMTARVRMAVCRPSTSARSRSTVACSTDRSSAPAPSSGSGPGGAAGWCSARPATEPA</sequence>
<protein>
    <submittedName>
        <fullName evidence="3">Uncharacterized protein</fullName>
    </submittedName>
</protein>
<feature type="compositionally biased region" description="Pro residues" evidence="1">
    <location>
        <begin position="559"/>
        <end position="587"/>
    </location>
</feature>